<evidence type="ECO:0000313" key="1">
    <source>
        <dbReference type="EMBL" id="KRL86566.1"/>
    </source>
</evidence>
<evidence type="ECO:0008006" key="3">
    <source>
        <dbReference type="Google" id="ProtNLM"/>
    </source>
</evidence>
<dbReference type="InterPro" id="IPR021351">
    <property type="entry name" value="DUF2969"/>
</dbReference>
<dbReference type="EMBL" id="AZFJ01000044">
    <property type="protein sequence ID" value="KRL86566.1"/>
    <property type="molecule type" value="Genomic_DNA"/>
</dbReference>
<evidence type="ECO:0000313" key="2">
    <source>
        <dbReference type="Proteomes" id="UP000051922"/>
    </source>
</evidence>
<comment type="caution">
    <text evidence="1">The sequence shown here is derived from an EMBL/GenBank/DDBJ whole genome shotgun (WGS) entry which is preliminary data.</text>
</comment>
<sequence>MSKEQKVKLTMADEQRGGQTVSVLNMGRQELGYIRTDGDRFVAVVSGSEETDRFKTEDDAVSFLIATFHLHQH</sequence>
<reference evidence="1 2" key="1">
    <citation type="journal article" date="2015" name="Genome Announc.">
        <title>Expanding the biotechnology potential of lactobacilli through comparative genomics of 213 strains and associated genera.</title>
        <authorList>
            <person name="Sun Z."/>
            <person name="Harris H.M."/>
            <person name="McCann A."/>
            <person name="Guo C."/>
            <person name="Argimon S."/>
            <person name="Zhang W."/>
            <person name="Yang X."/>
            <person name="Jeffery I.B."/>
            <person name="Cooney J.C."/>
            <person name="Kagawa T.F."/>
            <person name="Liu W."/>
            <person name="Song Y."/>
            <person name="Salvetti E."/>
            <person name="Wrobel A."/>
            <person name="Rasinkangas P."/>
            <person name="Parkhill J."/>
            <person name="Rea M.C."/>
            <person name="O'Sullivan O."/>
            <person name="Ritari J."/>
            <person name="Douillard F.P."/>
            <person name="Paul Ross R."/>
            <person name="Yang R."/>
            <person name="Briner A.E."/>
            <person name="Felis G.E."/>
            <person name="de Vos W.M."/>
            <person name="Barrangou R."/>
            <person name="Klaenhammer T.R."/>
            <person name="Caufield P.W."/>
            <person name="Cui Y."/>
            <person name="Zhang H."/>
            <person name="O'Toole P.W."/>
        </authorList>
    </citation>
    <scope>NUCLEOTIDE SEQUENCE [LARGE SCALE GENOMIC DNA]</scope>
    <source>
        <strain evidence="1 2">DSM 15945</strain>
    </source>
</reference>
<dbReference type="OrthoDB" id="2299102at2"/>
<protein>
    <recommendedName>
        <fullName evidence="3">DUF2969 domain-containing protein</fullName>
    </recommendedName>
</protein>
<proteinExistence type="predicted"/>
<dbReference type="AlphaFoldDB" id="A0A0R1TZP8"/>
<dbReference type="Proteomes" id="UP000051922">
    <property type="component" value="Unassembled WGS sequence"/>
</dbReference>
<keyword evidence="2" id="KW-1185">Reference proteome</keyword>
<name>A0A0R1TZP8_9LACO</name>
<organism evidence="1 2">
    <name type="scientific">Lacticaseibacillus pantheris DSM 15945 = JCM 12539 = NBRC 106106</name>
    <dbReference type="NCBI Taxonomy" id="1423783"/>
    <lineage>
        <taxon>Bacteria</taxon>
        <taxon>Bacillati</taxon>
        <taxon>Bacillota</taxon>
        <taxon>Bacilli</taxon>
        <taxon>Lactobacillales</taxon>
        <taxon>Lactobacillaceae</taxon>
        <taxon>Lacticaseibacillus</taxon>
    </lineage>
</organism>
<dbReference type="STRING" id="1423783.FC50_GL000816"/>
<accession>A0A0R1TZP8</accession>
<dbReference type="PATRIC" id="fig|1423783.4.peg.844"/>
<dbReference type="RefSeq" id="WP_054648799.1">
    <property type="nucleotide sequence ID" value="NZ_AZFJ01000044.1"/>
</dbReference>
<gene>
    <name evidence="1" type="ORF">FC50_GL000816</name>
</gene>
<dbReference type="Pfam" id="PF11184">
    <property type="entry name" value="DUF2969"/>
    <property type="match status" value="1"/>
</dbReference>